<evidence type="ECO:0000256" key="2">
    <source>
        <dbReference type="ARBA" id="ARBA00006875"/>
    </source>
</evidence>
<evidence type="ECO:0000256" key="3">
    <source>
        <dbReference type="ARBA" id="ARBA00022490"/>
    </source>
</evidence>
<dbReference type="Proteomes" id="UP000663832">
    <property type="component" value="Unassembled WGS sequence"/>
</dbReference>
<dbReference type="PANTHER" id="PTHR14517">
    <property type="entry name" value="RIB43A-RELATED"/>
    <property type="match status" value="1"/>
</dbReference>
<sequence length="377" mass="45318">MFLLNLPINIKEQAAIERRRHQEKERLSRIFNDKYRTIGIDKISLDEQVEERRRLKELEKQRNNAFNREMIRNDLKLIDHEQEELSQQRQYAQELNEYRRLYQKPEDAKEWDLNNPNSWKYLTPSRINDDDARLGPSSGQIFAGEDLQGSVRRKAQQEQLKKYFDTQIMIKTKNDEQERLANLLYDYKQIELNERSNSFEQSENDCHRAIEIATRNYNEILANEAKIRENERKTRETEEQLAEIANTAFSDMLTENSTDILDSRCHIIVDRWKGMTKDQLDDIRRQQLVQIDERQKINNTQKDFDKIWEQYANALAKQAIITEQKIEENNRQIRHHLADENKKLAKQQHEYQNYLNTILYRSTPTAAFYEQFNTTSR</sequence>
<evidence type="ECO:0008006" key="12">
    <source>
        <dbReference type="Google" id="ProtNLM"/>
    </source>
</evidence>
<name>A0A813NTK2_9BILA</name>
<evidence type="ECO:0000256" key="5">
    <source>
        <dbReference type="ARBA" id="ARBA00023054"/>
    </source>
</evidence>
<proteinExistence type="inferred from homology"/>
<keyword evidence="8" id="KW-0966">Cell projection</keyword>
<protein>
    <recommendedName>
        <fullName evidence="12">RIB43A-like with coiled-coils protein 2</fullName>
    </recommendedName>
</protein>
<comment type="subcellular location">
    <subcellularLocation>
        <location evidence="1">Cytoplasm</location>
        <location evidence="1">Cytoskeleton</location>
        <location evidence="1">Flagellum axoneme</location>
    </subcellularLocation>
</comment>
<comment type="subunit">
    <text evidence="9">Microtubule inner protein component of sperm flagellar doublet microtubules.</text>
</comment>
<keyword evidence="3" id="KW-0963">Cytoplasm</keyword>
<dbReference type="PANTHER" id="PTHR14517:SF6">
    <property type="entry name" value="RE41410P"/>
    <property type="match status" value="1"/>
</dbReference>
<keyword evidence="6" id="KW-0969">Cilium</keyword>
<evidence type="ECO:0000313" key="10">
    <source>
        <dbReference type="EMBL" id="CAF0744768.1"/>
    </source>
</evidence>
<evidence type="ECO:0000313" key="11">
    <source>
        <dbReference type="Proteomes" id="UP000663832"/>
    </source>
</evidence>
<dbReference type="OrthoDB" id="429119at2759"/>
<gene>
    <name evidence="10" type="ORF">QVE165_LOCUS1128</name>
</gene>
<comment type="caution">
    <text evidence="10">The sequence shown here is derived from an EMBL/GenBank/DDBJ whole genome shotgun (WGS) entry which is preliminary data.</text>
</comment>
<accession>A0A813NTK2</accession>
<evidence type="ECO:0000256" key="1">
    <source>
        <dbReference type="ARBA" id="ARBA00004611"/>
    </source>
</evidence>
<comment type="similarity">
    <text evidence="2">Belongs to the RIB43A family.</text>
</comment>
<dbReference type="InterPro" id="IPR008805">
    <property type="entry name" value="RIB43A"/>
</dbReference>
<evidence type="ECO:0000256" key="4">
    <source>
        <dbReference type="ARBA" id="ARBA00022846"/>
    </source>
</evidence>
<keyword evidence="11" id="KW-1185">Reference proteome</keyword>
<keyword evidence="5" id="KW-0175">Coiled coil</keyword>
<dbReference type="EMBL" id="CAJNOM010000003">
    <property type="protein sequence ID" value="CAF0744768.1"/>
    <property type="molecule type" value="Genomic_DNA"/>
</dbReference>
<evidence type="ECO:0000256" key="8">
    <source>
        <dbReference type="ARBA" id="ARBA00023273"/>
    </source>
</evidence>
<evidence type="ECO:0000256" key="6">
    <source>
        <dbReference type="ARBA" id="ARBA00023069"/>
    </source>
</evidence>
<keyword evidence="7" id="KW-0206">Cytoskeleton</keyword>
<evidence type="ECO:0000256" key="9">
    <source>
        <dbReference type="ARBA" id="ARBA00046435"/>
    </source>
</evidence>
<reference evidence="10" key="1">
    <citation type="submission" date="2021-02" db="EMBL/GenBank/DDBJ databases">
        <authorList>
            <person name="Nowell W R."/>
        </authorList>
    </citation>
    <scope>NUCLEOTIDE SEQUENCE</scope>
</reference>
<evidence type="ECO:0000256" key="7">
    <source>
        <dbReference type="ARBA" id="ARBA00023212"/>
    </source>
</evidence>
<dbReference type="AlphaFoldDB" id="A0A813NTK2"/>
<dbReference type="Pfam" id="PF05914">
    <property type="entry name" value="RIB43A"/>
    <property type="match status" value="1"/>
</dbReference>
<organism evidence="10 11">
    <name type="scientific">Adineta steineri</name>
    <dbReference type="NCBI Taxonomy" id="433720"/>
    <lineage>
        <taxon>Eukaryota</taxon>
        <taxon>Metazoa</taxon>
        <taxon>Spiralia</taxon>
        <taxon>Gnathifera</taxon>
        <taxon>Rotifera</taxon>
        <taxon>Eurotatoria</taxon>
        <taxon>Bdelloidea</taxon>
        <taxon>Adinetida</taxon>
        <taxon>Adinetidae</taxon>
        <taxon>Adineta</taxon>
    </lineage>
</organism>
<keyword evidence="4" id="KW-0282">Flagellum</keyword>